<evidence type="ECO:0000313" key="1">
    <source>
        <dbReference type="EMBL" id="GFO95166.1"/>
    </source>
</evidence>
<evidence type="ECO:0000313" key="2">
    <source>
        <dbReference type="Proteomes" id="UP000660047"/>
    </source>
</evidence>
<sequence>MSKIKRFEVVRPEYSFEYIHPILGRLALPIAMLRVMVKCTKIYKLQPAIKGFDRGAKSVCKPFYMIVIPKRVRKKV</sequence>
<gene>
    <name evidence="1" type="ORF">COEU31_22120</name>
</gene>
<dbReference type="RefSeq" id="WP_055222289.1">
    <property type="nucleotide sequence ID" value="NZ_BLYL01000014.1"/>
</dbReference>
<accession>A0AAI9K6B3</accession>
<reference evidence="1" key="1">
    <citation type="submission" date="2020-06" db="EMBL/GenBank/DDBJ databases">
        <title>Characterization of fructooligosaccharide metabolism and fructooligosaccharide-degrading enzymes in human commensal butyrate producers.</title>
        <authorList>
            <person name="Tanno H."/>
            <person name="Fujii T."/>
            <person name="Hirano K."/>
            <person name="Maeno S."/>
            <person name="Tonozuka T."/>
            <person name="Sakamoto M."/>
            <person name="Ohkuma M."/>
            <person name="Tochio T."/>
            <person name="Endo A."/>
        </authorList>
    </citation>
    <scope>NUCLEOTIDE SEQUENCE</scope>
    <source>
        <strain evidence="1">JCM 31265</strain>
    </source>
</reference>
<organism evidence="1 2">
    <name type="scientific">Coprococcus eutactus</name>
    <dbReference type="NCBI Taxonomy" id="33043"/>
    <lineage>
        <taxon>Bacteria</taxon>
        <taxon>Bacillati</taxon>
        <taxon>Bacillota</taxon>
        <taxon>Clostridia</taxon>
        <taxon>Lachnospirales</taxon>
        <taxon>Lachnospiraceae</taxon>
        <taxon>Coprococcus</taxon>
    </lineage>
</organism>
<proteinExistence type="predicted"/>
<name>A0AAI9K6B3_9FIRM</name>
<dbReference type="Proteomes" id="UP000660047">
    <property type="component" value="Unassembled WGS sequence"/>
</dbReference>
<comment type="caution">
    <text evidence="1">The sequence shown here is derived from an EMBL/GenBank/DDBJ whole genome shotgun (WGS) entry which is preliminary data.</text>
</comment>
<dbReference type="EMBL" id="BLYL01000014">
    <property type="protein sequence ID" value="GFO95166.1"/>
    <property type="molecule type" value="Genomic_DNA"/>
</dbReference>
<dbReference type="AlphaFoldDB" id="A0AAI9K6B3"/>
<protein>
    <submittedName>
        <fullName evidence="1">Uncharacterized protein</fullName>
    </submittedName>
</protein>